<proteinExistence type="inferred from homology"/>
<name>A0A9D2H873_9FIRM</name>
<evidence type="ECO:0000256" key="5">
    <source>
        <dbReference type="SAM" id="SignalP"/>
    </source>
</evidence>
<sequence length="268" mass="29371">MRGTLRKKAALLIALVLSIGMLACGCTDSAGQGTLKVGVRDDIMNFGYLNETTGKYYGLEIDIAAEMADRLGYADVEYVTVTPDTRKDMLLRGEVDCIVATYSIAESREENFDFSDPYYTDSTVVVVEKSSLITKIEELKGLNIGTMAGSNASPLLATKLYELGIIGEEVISNTDTFTQYDGVSVTKVPSYQELDALLEQGTVDAACMDRCIAETYMDDDRLYLATEIADQNYGVATQKDSEISAKVAEVIREMLDDGTIDLIIDKWN</sequence>
<reference evidence="7" key="2">
    <citation type="submission" date="2021-04" db="EMBL/GenBank/DDBJ databases">
        <authorList>
            <person name="Gilroy R."/>
        </authorList>
    </citation>
    <scope>NUCLEOTIDE SEQUENCE</scope>
    <source>
        <strain evidence="7">ChiSjej2B20-11307</strain>
    </source>
</reference>
<evidence type="ECO:0000313" key="7">
    <source>
        <dbReference type="EMBL" id="HJA06343.1"/>
    </source>
</evidence>
<evidence type="ECO:0000256" key="4">
    <source>
        <dbReference type="RuleBase" id="RU003744"/>
    </source>
</evidence>
<feature type="chain" id="PRO_5039366944" evidence="5">
    <location>
        <begin position="24"/>
        <end position="268"/>
    </location>
</feature>
<protein>
    <submittedName>
        <fullName evidence="7">Transporter substrate-binding domain-containing protein</fullName>
    </submittedName>
</protein>
<gene>
    <name evidence="7" type="ORF">H9798_04235</name>
</gene>
<comment type="similarity">
    <text evidence="2 4">Belongs to the bacterial solute-binding protein 3 family.</text>
</comment>
<dbReference type="SMART" id="SM00062">
    <property type="entry name" value="PBPb"/>
    <property type="match status" value="1"/>
</dbReference>
<dbReference type="PANTHER" id="PTHR35936:SF34">
    <property type="entry name" value="ABC TRANSPORTER EXTRACELLULAR-BINDING PROTEIN YCKB-RELATED"/>
    <property type="match status" value="1"/>
</dbReference>
<keyword evidence="3 5" id="KW-0732">Signal</keyword>
<dbReference type="PROSITE" id="PS01039">
    <property type="entry name" value="SBP_BACTERIAL_3"/>
    <property type="match status" value="1"/>
</dbReference>
<evidence type="ECO:0000259" key="6">
    <source>
        <dbReference type="SMART" id="SM00062"/>
    </source>
</evidence>
<dbReference type="InterPro" id="IPR001638">
    <property type="entry name" value="Solute-binding_3/MltF_N"/>
</dbReference>
<evidence type="ECO:0000256" key="1">
    <source>
        <dbReference type="ARBA" id="ARBA00004196"/>
    </source>
</evidence>
<evidence type="ECO:0000313" key="8">
    <source>
        <dbReference type="Proteomes" id="UP000824223"/>
    </source>
</evidence>
<dbReference type="PROSITE" id="PS51257">
    <property type="entry name" value="PROKAR_LIPOPROTEIN"/>
    <property type="match status" value="1"/>
</dbReference>
<dbReference type="InterPro" id="IPR018313">
    <property type="entry name" value="SBP_3_CS"/>
</dbReference>
<dbReference type="PANTHER" id="PTHR35936">
    <property type="entry name" value="MEMBRANE-BOUND LYTIC MUREIN TRANSGLYCOSYLASE F"/>
    <property type="match status" value="1"/>
</dbReference>
<organism evidence="7 8">
    <name type="scientific">Candidatus Mediterraneibacter pullicola</name>
    <dbReference type="NCBI Taxonomy" id="2838682"/>
    <lineage>
        <taxon>Bacteria</taxon>
        <taxon>Bacillati</taxon>
        <taxon>Bacillota</taxon>
        <taxon>Clostridia</taxon>
        <taxon>Lachnospirales</taxon>
        <taxon>Lachnospiraceae</taxon>
        <taxon>Mediterraneibacter</taxon>
    </lineage>
</organism>
<comment type="subcellular location">
    <subcellularLocation>
        <location evidence="1">Cell envelope</location>
    </subcellularLocation>
</comment>
<comment type="caution">
    <text evidence="7">The sequence shown here is derived from an EMBL/GenBank/DDBJ whole genome shotgun (WGS) entry which is preliminary data.</text>
</comment>
<reference evidence="7" key="1">
    <citation type="journal article" date="2021" name="PeerJ">
        <title>Extensive microbial diversity within the chicken gut microbiome revealed by metagenomics and culture.</title>
        <authorList>
            <person name="Gilroy R."/>
            <person name="Ravi A."/>
            <person name="Getino M."/>
            <person name="Pursley I."/>
            <person name="Horton D.L."/>
            <person name="Alikhan N.F."/>
            <person name="Baker D."/>
            <person name="Gharbi K."/>
            <person name="Hall N."/>
            <person name="Watson M."/>
            <person name="Adriaenssens E.M."/>
            <person name="Foster-Nyarko E."/>
            <person name="Jarju S."/>
            <person name="Secka A."/>
            <person name="Antonio M."/>
            <person name="Oren A."/>
            <person name="Chaudhuri R.R."/>
            <person name="La Ragione R."/>
            <person name="Hildebrand F."/>
            <person name="Pallen M.J."/>
        </authorList>
    </citation>
    <scope>NUCLEOTIDE SEQUENCE</scope>
    <source>
        <strain evidence="7">ChiSjej2B20-11307</strain>
    </source>
</reference>
<evidence type="ECO:0000256" key="3">
    <source>
        <dbReference type="ARBA" id="ARBA00022729"/>
    </source>
</evidence>
<dbReference type="EMBL" id="DXAK01000019">
    <property type="protein sequence ID" value="HJA06343.1"/>
    <property type="molecule type" value="Genomic_DNA"/>
</dbReference>
<evidence type="ECO:0000256" key="2">
    <source>
        <dbReference type="ARBA" id="ARBA00010333"/>
    </source>
</evidence>
<dbReference type="Pfam" id="PF00497">
    <property type="entry name" value="SBP_bac_3"/>
    <property type="match status" value="1"/>
</dbReference>
<feature type="domain" description="Solute-binding protein family 3/N-terminal" evidence="6">
    <location>
        <begin position="34"/>
        <end position="268"/>
    </location>
</feature>
<feature type="signal peptide" evidence="5">
    <location>
        <begin position="1"/>
        <end position="23"/>
    </location>
</feature>
<dbReference type="Gene3D" id="3.40.190.10">
    <property type="entry name" value="Periplasmic binding protein-like II"/>
    <property type="match status" value="2"/>
</dbReference>
<dbReference type="AlphaFoldDB" id="A0A9D2H873"/>
<dbReference type="Proteomes" id="UP000824223">
    <property type="component" value="Unassembled WGS sequence"/>
</dbReference>
<dbReference type="SUPFAM" id="SSF53850">
    <property type="entry name" value="Periplasmic binding protein-like II"/>
    <property type="match status" value="1"/>
</dbReference>
<dbReference type="GO" id="GO:0030313">
    <property type="term" value="C:cell envelope"/>
    <property type="evidence" value="ECO:0007669"/>
    <property type="project" value="UniProtKB-SubCell"/>
</dbReference>
<accession>A0A9D2H873</accession>